<gene>
    <name evidence="3" type="primary">LOC101497345</name>
</gene>
<proteinExistence type="predicted"/>
<dbReference type="PANTHER" id="PTHR32378:SF14">
    <property type="match status" value="1"/>
</dbReference>
<reference evidence="2" key="1">
    <citation type="journal article" date="2013" name="Nat. Biotechnol.">
        <title>Draft genome sequence of chickpea (Cicer arietinum) provides a resource for trait improvement.</title>
        <authorList>
            <person name="Varshney R.K."/>
            <person name="Song C."/>
            <person name="Saxena R.K."/>
            <person name="Azam S."/>
            <person name="Yu S."/>
            <person name="Sharpe A.G."/>
            <person name="Cannon S."/>
            <person name="Baek J."/>
            <person name="Rosen B.D."/>
            <person name="Tar'an B."/>
            <person name="Millan T."/>
            <person name="Zhang X."/>
            <person name="Ramsay L.D."/>
            <person name="Iwata A."/>
            <person name="Wang Y."/>
            <person name="Nelson W."/>
            <person name="Farmer A.D."/>
            <person name="Gaur P.M."/>
            <person name="Soderlund C."/>
            <person name="Penmetsa R.V."/>
            <person name="Xu C."/>
            <person name="Bharti A.K."/>
            <person name="He W."/>
            <person name="Winter P."/>
            <person name="Zhao S."/>
            <person name="Hane J.K."/>
            <person name="Carrasquilla-Garcia N."/>
            <person name="Condie J.A."/>
            <person name="Upadhyaya H.D."/>
            <person name="Luo M.C."/>
            <person name="Thudi M."/>
            <person name="Gowda C.L."/>
            <person name="Singh N.P."/>
            <person name="Lichtenzveig J."/>
            <person name="Gali K.K."/>
            <person name="Rubio J."/>
            <person name="Nadarajan N."/>
            <person name="Dolezel J."/>
            <person name="Bansal K.C."/>
            <person name="Xu X."/>
            <person name="Edwards D."/>
            <person name="Zhang G."/>
            <person name="Kahl G."/>
            <person name="Gil J."/>
            <person name="Singh K.B."/>
            <person name="Datta S.K."/>
            <person name="Jackson S.A."/>
            <person name="Wang J."/>
            <person name="Cook D.R."/>
        </authorList>
    </citation>
    <scope>NUCLEOTIDE SEQUENCE [LARGE SCALE GENOMIC DNA]</scope>
    <source>
        <strain evidence="2">cv. CDC Frontier</strain>
    </source>
</reference>
<evidence type="ECO:0000313" key="3">
    <source>
        <dbReference type="RefSeq" id="XP_004510508.1"/>
    </source>
</evidence>
<evidence type="ECO:0000256" key="1">
    <source>
        <dbReference type="SAM" id="Coils"/>
    </source>
</evidence>
<dbReference type="Proteomes" id="UP000087171">
    <property type="component" value="Chromosome Ca7"/>
</dbReference>
<dbReference type="KEGG" id="cam:101497345"/>
<dbReference type="PaxDb" id="3827-XP_004510508.1"/>
<dbReference type="OrthoDB" id="1936517at2759"/>
<dbReference type="AlphaFoldDB" id="A0A1S2YVD4"/>
<organism evidence="2 3">
    <name type="scientific">Cicer arietinum</name>
    <name type="common">Chickpea</name>
    <name type="synonym">Garbanzo</name>
    <dbReference type="NCBI Taxonomy" id="3827"/>
    <lineage>
        <taxon>Eukaryota</taxon>
        <taxon>Viridiplantae</taxon>
        <taxon>Streptophyta</taxon>
        <taxon>Embryophyta</taxon>
        <taxon>Tracheophyta</taxon>
        <taxon>Spermatophyta</taxon>
        <taxon>Magnoliopsida</taxon>
        <taxon>eudicotyledons</taxon>
        <taxon>Gunneridae</taxon>
        <taxon>Pentapetalae</taxon>
        <taxon>rosids</taxon>
        <taxon>fabids</taxon>
        <taxon>Fabales</taxon>
        <taxon>Fabaceae</taxon>
        <taxon>Papilionoideae</taxon>
        <taxon>50 kb inversion clade</taxon>
        <taxon>NPAAA clade</taxon>
        <taxon>Hologalegina</taxon>
        <taxon>IRL clade</taxon>
        <taxon>Cicereae</taxon>
        <taxon>Cicer</taxon>
    </lineage>
</organism>
<reference evidence="3" key="2">
    <citation type="submission" date="2025-08" db="UniProtKB">
        <authorList>
            <consortium name="RefSeq"/>
        </authorList>
    </citation>
    <scope>IDENTIFICATION</scope>
    <source>
        <tissue evidence="3">Etiolated seedlings</tissue>
    </source>
</reference>
<name>A0A1S2YVD4_CICAR</name>
<sequence>MDGEYNFSSVSLTSKPLMEKLMSPKSPLPELVDFHGKRKQIVKIQVLEKEIGLLQEELKSLEGLHPASRCCKELDAFVDSISDPFTLKGKHTLISESYYFGKQISFPWKCCSCSCLLDKKIGKGGCSSSKSKCSGSSCLKTRSTLSKIVAKF</sequence>
<keyword evidence="2" id="KW-1185">Reference proteome</keyword>
<feature type="coiled-coil region" evidence="1">
    <location>
        <begin position="37"/>
        <end position="64"/>
    </location>
</feature>
<protein>
    <submittedName>
        <fullName evidence="3">Guanine nucleotide-binding protein subunit gamma 3-like isoform X2</fullName>
    </submittedName>
</protein>
<dbReference type="PANTHER" id="PTHR32378">
    <property type="entry name" value="GUANINE NUCLEOTIDE-BINDING PROTEIN SUBUNIT GAMMA 3"/>
    <property type="match status" value="1"/>
</dbReference>
<dbReference type="InterPro" id="IPR055305">
    <property type="entry name" value="GG3-like"/>
</dbReference>
<dbReference type="GeneID" id="101497345"/>
<keyword evidence="1" id="KW-0175">Coiled coil</keyword>
<accession>A0A1S2YVD4</accession>
<dbReference type="RefSeq" id="XP_004510508.1">
    <property type="nucleotide sequence ID" value="XM_004510451.3"/>
</dbReference>
<evidence type="ECO:0000313" key="2">
    <source>
        <dbReference type="Proteomes" id="UP000087171"/>
    </source>
</evidence>